<reference evidence="2 3" key="1">
    <citation type="submission" date="2021-05" db="EMBL/GenBank/DDBJ databases">
        <title>Genome Assembly of Synthetic Allotetraploid Brassica napus Reveals Homoeologous Exchanges between Subgenomes.</title>
        <authorList>
            <person name="Davis J.T."/>
        </authorList>
    </citation>
    <scope>NUCLEOTIDE SEQUENCE [LARGE SCALE GENOMIC DNA]</scope>
    <source>
        <strain evidence="3">cv. Da-Ae</strain>
        <tissue evidence="2">Seedling</tissue>
    </source>
</reference>
<evidence type="ECO:0000256" key="1">
    <source>
        <dbReference type="SAM" id="MobiDB-lite"/>
    </source>
</evidence>
<comment type="caution">
    <text evidence="2">The sequence shown here is derived from an EMBL/GenBank/DDBJ whole genome shotgun (WGS) entry which is preliminary data.</text>
</comment>
<evidence type="ECO:0000313" key="3">
    <source>
        <dbReference type="Proteomes" id="UP000824890"/>
    </source>
</evidence>
<keyword evidence="3" id="KW-1185">Reference proteome</keyword>
<gene>
    <name evidence="2" type="ORF">HID58_074129</name>
</gene>
<sequence>MQAHTCRLRTPTRPSEEKHEEGPEQTPPAKPQHRANRERKPKWSTMNGETHREGGKECWSRAGRLLPLPLSAAAETPFKTQLSSSNGGLTHRPSSSSSAKIDRNCTAKRKHGSGSRPLKIRTCMTAAPKATFRRDRNAGETLHHHTNQTKGRLEPKMKHRPRKKMNRGSLTAPTRSPETGGSETISRFDGDFVERGWKKGVCVDKRGVDCEVGDGRVVDRGCVYMDAFDKGVDRRTMGDRSVELSSILNIVNCPRLLYSDN</sequence>
<dbReference type="Proteomes" id="UP000824890">
    <property type="component" value="Unassembled WGS sequence"/>
</dbReference>
<feature type="compositionally biased region" description="Basic residues" evidence="1">
    <location>
        <begin position="31"/>
        <end position="42"/>
    </location>
</feature>
<proteinExistence type="predicted"/>
<name>A0ABQ7YG09_BRANA</name>
<protein>
    <submittedName>
        <fullName evidence="2">Uncharacterized protein</fullName>
    </submittedName>
</protein>
<organism evidence="2 3">
    <name type="scientific">Brassica napus</name>
    <name type="common">Rape</name>
    <dbReference type="NCBI Taxonomy" id="3708"/>
    <lineage>
        <taxon>Eukaryota</taxon>
        <taxon>Viridiplantae</taxon>
        <taxon>Streptophyta</taxon>
        <taxon>Embryophyta</taxon>
        <taxon>Tracheophyta</taxon>
        <taxon>Spermatophyta</taxon>
        <taxon>Magnoliopsida</taxon>
        <taxon>eudicotyledons</taxon>
        <taxon>Gunneridae</taxon>
        <taxon>Pentapetalae</taxon>
        <taxon>rosids</taxon>
        <taxon>malvids</taxon>
        <taxon>Brassicales</taxon>
        <taxon>Brassicaceae</taxon>
        <taxon>Brassiceae</taxon>
        <taxon>Brassica</taxon>
    </lineage>
</organism>
<feature type="compositionally biased region" description="Polar residues" evidence="1">
    <location>
        <begin position="78"/>
        <end position="99"/>
    </location>
</feature>
<feature type="region of interest" description="Disordered" evidence="1">
    <location>
        <begin position="78"/>
        <end position="116"/>
    </location>
</feature>
<feature type="compositionally biased region" description="Basic and acidic residues" evidence="1">
    <location>
        <begin position="49"/>
        <end position="58"/>
    </location>
</feature>
<dbReference type="EMBL" id="JAGKQM010000017">
    <property type="protein sequence ID" value="KAH0867107.1"/>
    <property type="molecule type" value="Genomic_DNA"/>
</dbReference>
<feature type="compositionally biased region" description="Basic residues" evidence="1">
    <location>
        <begin position="157"/>
        <end position="166"/>
    </location>
</feature>
<accession>A0ABQ7YG09</accession>
<evidence type="ECO:0000313" key="2">
    <source>
        <dbReference type="EMBL" id="KAH0867107.1"/>
    </source>
</evidence>
<feature type="region of interest" description="Disordered" evidence="1">
    <location>
        <begin position="136"/>
        <end position="186"/>
    </location>
</feature>
<feature type="region of interest" description="Disordered" evidence="1">
    <location>
        <begin position="1"/>
        <end position="58"/>
    </location>
</feature>
<feature type="compositionally biased region" description="Polar residues" evidence="1">
    <location>
        <begin position="168"/>
        <end position="185"/>
    </location>
</feature>